<evidence type="ECO:0000256" key="2">
    <source>
        <dbReference type="ARBA" id="ARBA00004604"/>
    </source>
</evidence>
<dbReference type="InterPro" id="IPR050786">
    <property type="entry name" value="EFG1_rRNA-proc"/>
</dbReference>
<evidence type="ECO:0000256" key="3">
    <source>
        <dbReference type="ARBA" id="ARBA00006916"/>
    </source>
</evidence>
<dbReference type="InterPro" id="IPR019310">
    <property type="entry name" value="Efg1"/>
</dbReference>
<dbReference type="RefSeq" id="XP_069198329.1">
    <property type="nucleotide sequence ID" value="XM_069341822.1"/>
</dbReference>
<comment type="caution">
    <text evidence="11">The sequence shown here is derived from an EMBL/GenBank/DDBJ whole genome shotgun (WGS) entry which is preliminary data.</text>
</comment>
<feature type="coiled-coil region" evidence="9">
    <location>
        <begin position="71"/>
        <end position="129"/>
    </location>
</feature>
<feature type="compositionally biased region" description="Basic residues" evidence="10">
    <location>
        <begin position="25"/>
        <end position="35"/>
    </location>
</feature>
<dbReference type="EMBL" id="JBFMKM010000012">
    <property type="protein sequence ID" value="KAL1302053.1"/>
    <property type="molecule type" value="Genomic_DNA"/>
</dbReference>
<evidence type="ECO:0000256" key="6">
    <source>
        <dbReference type="ARBA" id="ARBA00022552"/>
    </source>
</evidence>
<evidence type="ECO:0000256" key="7">
    <source>
        <dbReference type="ARBA" id="ARBA00023054"/>
    </source>
</evidence>
<organism evidence="11 12">
    <name type="scientific">Neodothiora populina</name>
    <dbReference type="NCBI Taxonomy" id="2781224"/>
    <lineage>
        <taxon>Eukaryota</taxon>
        <taxon>Fungi</taxon>
        <taxon>Dikarya</taxon>
        <taxon>Ascomycota</taxon>
        <taxon>Pezizomycotina</taxon>
        <taxon>Dothideomycetes</taxon>
        <taxon>Dothideomycetidae</taxon>
        <taxon>Dothideales</taxon>
        <taxon>Dothioraceae</taxon>
        <taxon>Neodothiora</taxon>
    </lineage>
</organism>
<evidence type="ECO:0000313" key="11">
    <source>
        <dbReference type="EMBL" id="KAL1302053.1"/>
    </source>
</evidence>
<sequence length="282" mass="31791">MAGTKRTHNDIHPSRKPQVPEGSSSKKRKTNPHPSRRLEPSNHAINPLKSRIRSLQRLLSHKDEKLPADVRLNHERELASCRYELEEAETEKRKSEMIGRYHMVRFFDRQKATRKLKQCKRGLKEAGEEDRKVWEARVHDAEVDVNYTQFYPLDQPYSALYPTGTKKGGKKAAAAAGAAADDDTAAEKVEERQGDPDMWKVVEICMAQGKLDKLRNGKLMKAASGPKKTDDDIAAREKLQDTKTKDKKNAKADKNSKGGKTKVKEVVEPVDAGEESDGGFFE</sequence>
<evidence type="ECO:0000313" key="12">
    <source>
        <dbReference type="Proteomes" id="UP001562354"/>
    </source>
</evidence>
<keyword evidence="6" id="KW-0698">rRNA processing</keyword>
<dbReference type="PANTHER" id="PTHR33911:SF1">
    <property type="entry name" value="RRNA-PROCESSING PROTEIN EFG1"/>
    <property type="match status" value="1"/>
</dbReference>
<accession>A0ABR3P794</accession>
<evidence type="ECO:0000256" key="9">
    <source>
        <dbReference type="SAM" id="Coils"/>
    </source>
</evidence>
<comment type="function">
    <text evidence="1">Involved in rRNA processing.</text>
</comment>
<feature type="compositionally biased region" description="Acidic residues" evidence="10">
    <location>
        <begin position="271"/>
        <end position="282"/>
    </location>
</feature>
<proteinExistence type="inferred from homology"/>
<evidence type="ECO:0000256" key="8">
    <source>
        <dbReference type="ARBA" id="ARBA00023242"/>
    </source>
</evidence>
<keyword evidence="8" id="KW-0539">Nucleus</keyword>
<comment type="similarity">
    <text evidence="3">Belongs to the EFG1 family.</text>
</comment>
<evidence type="ECO:0000256" key="1">
    <source>
        <dbReference type="ARBA" id="ARBA00002773"/>
    </source>
</evidence>
<comment type="subcellular location">
    <subcellularLocation>
        <location evidence="2">Nucleus</location>
        <location evidence="2">Nucleolus</location>
    </subcellularLocation>
</comment>
<gene>
    <name evidence="11" type="ORF">AAFC00_002498</name>
</gene>
<keyword evidence="7 9" id="KW-0175">Coiled coil</keyword>
<dbReference type="PANTHER" id="PTHR33911">
    <property type="entry name" value="RRNA-PROCESSING PROTEIN EFG1"/>
    <property type="match status" value="1"/>
</dbReference>
<dbReference type="Proteomes" id="UP001562354">
    <property type="component" value="Unassembled WGS sequence"/>
</dbReference>
<keyword evidence="12" id="KW-1185">Reference proteome</keyword>
<evidence type="ECO:0000256" key="4">
    <source>
        <dbReference type="ARBA" id="ARBA00018689"/>
    </source>
</evidence>
<evidence type="ECO:0000256" key="5">
    <source>
        <dbReference type="ARBA" id="ARBA00019827"/>
    </source>
</evidence>
<feature type="region of interest" description="Disordered" evidence="10">
    <location>
        <begin position="221"/>
        <end position="282"/>
    </location>
</feature>
<protein>
    <recommendedName>
        <fullName evidence="4">rRNA-processing protein EFG1</fullName>
    </recommendedName>
    <alternativeName>
        <fullName evidence="5">rRNA-processing protein efg1</fullName>
    </alternativeName>
</protein>
<feature type="compositionally biased region" description="Basic and acidic residues" evidence="10">
    <location>
        <begin position="227"/>
        <end position="267"/>
    </location>
</feature>
<dbReference type="GeneID" id="95976200"/>
<feature type="region of interest" description="Disordered" evidence="10">
    <location>
        <begin position="1"/>
        <end position="48"/>
    </location>
</feature>
<dbReference type="Pfam" id="PF10153">
    <property type="entry name" value="Efg1"/>
    <property type="match status" value="1"/>
</dbReference>
<name>A0ABR3P794_9PEZI</name>
<reference evidence="11 12" key="1">
    <citation type="submission" date="2024-07" db="EMBL/GenBank/DDBJ databases">
        <title>Draft sequence of the Neodothiora populina.</title>
        <authorList>
            <person name="Drown D.D."/>
            <person name="Schuette U.S."/>
            <person name="Buechlein A.B."/>
            <person name="Rusch D.R."/>
            <person name="Winton L.W."/>
            <person name="Adams G.A."/>
        </authorList>
    </citation>
    <scope>NUCLEOTIDE SEQUENCE [LARGE SCALE GENOMIC DNA]</scope>
    <source>
        <strain evidence="11 12">CPC 39397</strain>
    </source>
</reference>
<evidence type="ECO:0000256" key="10">
    <source>
        <dbReference type="SAM" id="MobiDB-lite"/>
    </source>
</evidence>